<evidence type="ECO:0000313" key="3">
    <source>
        <dbReference type="Proteomes" id="UP000464577"/>
    </source>
</evidence>
<protein>
    <submittedName>
        <fullName evidence="2">Uncharacterized protein</fullName>
    </submittedName>
</protein>
<evidence type="ECO:0000313" key="2">
    <source>
        <dbReference type="EMBL" id="QHV99260.1"/>
    </source>
</evidence>
<dbReference type="EMBL" id="CP045997">
    <property type="protein sequence ID" value="QHV99260.1"/>
    <property type="molecule type" value="Genomic_DNA"/>
</dbReference>
<sequence length="158" mass="18806">MREKTKRFIFFKRARKNKIRKRPLVPRVPPKPKPQPFRSDPFLLKRDAEALNVPFSQWYTLYDLNIAQDQCRRLWITLTNEERQTALQHTPAYVRSTPNKRYRKAPTNYLETKVFNDEIINRHEADSVPNSSQSDASPQREIIRTDYGPQKFKRSSST</sequence>
<reference evidence="2 3" key="1">
    <citation type="submission" date="2019-11" db="EMBL/GenBank/DDBJ databases">
        <title>Spirosoma endbachense sp. nov., isolated from a natural salt meadow.</title>
        <authorList>
            <person name="Rojas J."/>
            <person name="Ambika Manirajan B."/>
            <person name="Ratering S."/>
            <person name="Suarez C."/>
            <person name="Geissler-Plaum R."/>
            <person name="Schnell S."/>
        </authorList>
    </citation>
    <scope>NUCLEOTIDE SEQUENCE [LARGE SCALE GENOMIC DNA]</scope>
    <source>
        <strain evidence="2 3">I-24</strain>
    </source>
</reference>
<dbReference type="RefSeq" id="WP_162389663.1">
    <property type="nucleotide sequence ID" value="NZ_CP045997.1"/>
</dbReference>
<gene>
    <name evidence="2" type="ORF">GJR95_31480</name>
</gene>
<organism evidence="2 3">
    <name type="scientific">Spirosoma endbachense</name>
    <dbReference type="NCBI Taxonomy" id="2666025"/>
    <lineage>
        <taxon>Bacteria</taxon>
        <taxon>Pseudomonadati</taxon>
        <taxon>Bacteroidota</taxon>
        <taxon>Cytophagia</taxon>
        <taxon>Cytophagales</taxon>
        <taxon>Cytophagaceae</taxon>
        <taxon>Spirosoma</taxon>
    </lineage>
</organism>
<dbReference type="KEGG" id="senf:GJR95_31480"/>
<dbReference type="AlphaFoldDB" id="A0A6P1W5P9"/>
<keyword evidence="3" id="KW-1185">Reference proteome</keyword>
<feature type="compositionally biased region" description="Polar residues" evidence="1">
    <location>
        <begin position="128"/>
        <end position="137"/>
    </location>
</feature>
<proteinExistence type="predicted"/>
<dbReference type="Proteomes" id="UP000464577">
    <property type="component" value="Chromosome"/>
</dbReference>
<accession>A0A6P1W5P9</accession>
<feature type="region of interest" description="Disordered" evidence="1">
    <location>
        <begin position="123"/>
        <end position="158"/>
    </location>
</feature>
<name>A0A6P1W5P9_9BACT</name>
<evidence type="ECO:0000256" key="1">
    <source>
        <dbReference type="SAM" id="MobiDB-lite"/>
    </source>
</evidence>